<dbReference type="RefSeq" id="WP_238235104.1">
    <property type="nucleotide sequence ID" value="NZ_BPQQ01000022.1"/>
</dbReference>
<dbReference type="EMBL" id="BPQQ01000022">
    <property type="protein sequence ID" value="GJE00228.1"/>
    <property type="molecule type" value="Genomic_DNA"/>
</dbReference>
<feature type="domain" description="Methyl-accepting transducer" evidence="4">
    <location>
        <begin position="58"/>
        <end position="291"/>
    </location>
</feature>
<protein>
    <recommendedName>
        <fullName evidence="4">Methyl-accepting transducer domain-containing protein</fullName>
    </recommendedName>
</protein>
<dbReference type="InterPro" id="IPR004089">
    <property type="entry name" value="MCPsignal_dom"/>
</dbReference>
<comment type="caution">
    <text evidence="5">The sequence shown here is derived from an EMBL/GenBank/DDBJ whole genome shotgun (WGS) entry which is preliminary data.</text>
</comment>
<reference evidence="5" key="2">
    <citation type="submission" date="2021-08" db="EMBL/GenBank/DDBJ databases">
        <authorList>
            <person name="Tani A."/>
            <person name="Ola A."/>
            <person name="Ogura Y."/>
            <person name="Katsura K."/>
            <person name="Hayashi T."/>
        </authorList>
    </citation>
    <scope>NUCLEOTIDE SEQUENCE</scope>
    <source>
        <strain evidence="5">DSM 17168</strain>
    </source>
</reference>
<keyword evidence="6" id="KW-1185">Reference proteome</keyword>
<dbReference type="PANTHER" id="PTHR32089">
    <property type="entry name" value="METHYL-ACCEPTING CHEMOTAXIS PROTEIN MCPB"/>
    <property type="match status" value="1"/>
</dbReference>
<evidence type="ECO:0000313" key="5">
    <source>
        <dbReference type="EMBL" id="GJE00228.1"/>
    </source>
</evidence>
<sequence>MLALFRRPDAPAGRPQPPLPQDPPQDPPHEPVHASPHEPPSAVGDDLIGRIEEDLLGLVTSVKRSSGEVAAAVAQAKASLADICGRTGALVSETRSVNGTARLLAEAASELAQSSGSISAQTQAAGGLLDGVVQAISEAQARLDHLNAASAEIGVVIDLIAAITRQTNLLALNAKIEAARAGAQGRGFAVVAEEVKALAAETARAADRIRENVGRLQAETRASADTVARAATLASGVGPTFVEVAAAVEEQTASAVELTRSAETVASFVAQVVDNAAAIDHEAQAAAAVSAATDASSHAIDRMTTRVLVALRGNALGDRRREPRLPVALPVRLVCGGRIVATRTVDVSRGGFLVTAPEGVTAPVGSAVTVETEEFGRVMTRVVATSRLGLHLAALDVPDAHAGRVADLAARIGAENETLAARAAAAAAEIGALLDQALAAGRLTEAALFDTAYQPVIGTDPQQYLTPAVPVLEELLTPVQERFLSADPRLAFCAAVDRNGFLPVHNRVYSHPQRPGETDWNTAHCRNRRIFDDRAGLIAARSTAPFTVQSYVRDMGGGQSVSMREIDAPIRVAGRHWGGFRMAYRL</sequence>
<evidence type="ECO:0000256" key="1">
    <source>
        <dbReference type="ARBA" id="ARBA00023224"/>
    </source>
</evidence>
<dbReference type="Pfam" id="PF07238">
    <property type="entry name" value="PilZ"/>
    <property type="match status" value="1"/>
</dbReference>
<dbReference type="Proteomes" id="UP001055153">
    <property type="component" value="Unassembled WGS sequence"/>
</dbReference>
<reference evidence="5" key="1">
    <citation type="journal article" date="2021" name="Front. Microbiol.">
        <title>Comprehensive Comparative Genomics and Phenotyping of Methylobacterium Species.</title>
        <authorList>
            <person name="Alessa O."/>
            <person name="Ogura Y."/>
            <person name="Fujitani Y."/>
            <person name="Takami H."/>
            <person name="Hayashi T."/>
            <person name="Sahin N."/>
            <person name="Tani A."/>
        </authorList>
    </citation>
    <scope>NUCLEOTIDE SEQUENCE</scope>
    <source>
        <strain evidence="5">DSM 17168</strain>
    </source>
</reference>
<dbReference type="SUPFAM" id="SSF141371">
    <property type="entry name" value="PilZ domain-like"/>
    <property type="match status" value="1"/>
</dbReference>
<proteinExistence type="predicted"/>
<gene>
    <name evidence="5" type="ORF">GMJLKIPL_2146</name>
</gene>
<dbReference type="Gene3D" id="1.10.287.950">
    <property type="entry name" value="Methyl-accepting chemotaxis protein"/>
    <property type="match status" value="1"/>
</dbReference>
<evidence type="ECO:0000259" key="4">
    <source>
        <dbReference type="PROSITE" id="PS50111"/>
    </source>
</evidence>
<dbReference type="SMART" id="SM00283">
    <property type="entry name" value="MA"/>
    <property type="match status" value="1"/>
</dbReference>
<evidence type="ECO:0000313" key="6">
    <source>
        <dbReference type="Proteomes" id="UP001055153"/>
    </source>
</evidence>
<feature type="compositionally biased region" description="Basic and acidic residues" evidence="3">
    <location>
        <begin position="27"/>
        <end position="36"/>
    </location>
</feature>
<dbReference type="Gene3D" id="2.40.10.220">
    <property type="entry name" value="predicted glycosyltransferase like domains"/>
    <property type="match status" value="1"/>
</dbReference>
<dbReference type="InterPro" id="IPR009875">
    <property type="entry name" value="PilZ_domain"/>
</dbReference>
<dbReference type="PANTHER" id="PTHR32089:SF112">
    <property type="entry name" value="LYSOZYME-LIKE PROTEIN-RELATED"/>
    <property type="match status" value="1"/>
</dbReference>
<evidence type="ECO:0000256" key="3">
    <source>
        <dbReference type="SAM" id="MobiDB-lite"/>
    </source>
</evidence>
<feature type="compositionally biased region" description="Pro residues" evidence="3">
    <location>
        <begin position="14"/>
        <end position="26"/>
    </location>
</feature>
<organism evidence="5 6">
    <name type="scientific">Methylobacterium isbiliense</name>
    <dbReference type="NCBI Taxonomy" id="315478"/>
    <lineage>
        <taxon>Bacteria</taxon>
        <taxon>Pseudomonadati</taxon>
        <taxon>Pseudomonadota</taxon>
        <taxon>Alphaproteobacteria</taxon>
        <taxon>Hyphomicrobiales</taxon>
        <taxon>Methylobacteriaceae</taxon>
        <taxon>Methylobacterium</taxon>
    </lineage>
</organism>
<evidence type="ECO:0000256" key="2">
    <source>
        <dbReference type="PROSITE-ProRule" id="PRU00284"/>
    </source>
</evidence>
<feature type="region of interest" description="Disordered" evidence="3">
    <location>
        <begin position="1"/>
        <end position="45"/>
    </location>
</feature>
<dbReference type="PROSITE" id="PS50111">
    <property type="entry name" value="CHEMOTAXIS_TRANSDUC_2"/>
    <property type="match status" value="1"/>
</dbReference>
<dbReference type="Pfam" id="PF00015">
    <property type="entry name" value="MCPsignal"/>
    <property type="match status" value="1"/>
</dbReference>
<keyword evidence="1 2" id="KW-0807">Transducer</keyword>
<dbReference type="SUPFAM" id="SSF58104">
    <property type="entry name" value="Methyl-accepting chemotaxis protein (MCP) signaling domain"/>
    <property type="match status" value="1"/>
</dbReference>
<name>A0ABQ4SEI5_9HYPH</name>
<accession>A0ABQ4SEI5</accession>